<dbReference type="Proteomes" id="UP001062846">
    <property type="component" value="Chromosome 8"/>
</dbReference>
<proteinExistence type="predicted"/>
<gene>
    <name evidence="1" type="ORF">RHMOL_Rhmol08G0249000</name>
</gene>
<comment type="caution">
    <text evidence="1">The sequence shown here is derived from an EMBL/GenBank/DDBJ whole genome shotgun (WGS) entry which is preliminary data.</text>
</comment>
<evidence type="ECO:0000313" key="1">
    <source>
        <dbReference type="EMBL" id="KAI8543822.1"/>
    </source>
</evidence>
<keyword evidence="2" id="KW-1185">Reference proteome</keyword>
<accession>A0ACC0MTM0</accession>
<name>A0ACC0MTM0_RHOML</name>
<protein>
    <submittedName>
        <fullName evidence="1">Uncharacterized protein</fullName>
    </submittedName>
</protein>
<evidence type="ECO:0000313" key="2">
    <source>
        <dbReference type="Proteomes" id="UP001062846"/>
    </source>
</evidence>
<reference evidence="1" key="1">
    <citation type="submission" date="2022-02" db="EMBL/GenBank/DDBJ databases">
        <title>Plant Genome Project.</title>
        <authorList>
            <person name="Zhang R.-G."/>
        </authorList>
    </citation>
    <scope>NUCLEOTIDE SEQUENCE</scope>
    <source>
        <strain evidence="1">AT1</strain>
    </source>
</reference>
<organism evidence="1 2">
    <name type="scientific">Rhododendron molle</name>
    <name type="common">Chinese azalea</name>
    <name type="synonym">Azalea mollis</name>
    <dbReference type="NCBI Taxonomy" id="49168"/>
    <lineage>
        <taxon>Eukaryota</taxon>
        <taxon>Viridiplantae</taxon>
        <taxon>Streptophyta</taxon>
        <taxon>Embryophyta</taxon>
        <taxon>Tracheophyta</taxon>
        <taxon>Spermatophyta</taxon>
        <taxon>Magnoliopsida</taxon>
        <taxon>eudicotyledons</taxon>
        <taxon>Gunneridae</taxon>
        <taxon>Pentapetalae</taxon>
        <taxon>asterids</taxon>
        <taxon>Ericales</taxon>
        <taxon>Ericaceae</taxon>
        <taxon>Ericoideae</taxon>
        <taxon>Rhodoreae</taxon>
        <taxon>Rhododendron</taxon>
    </lineage>
</organism>
<dbReference type="EMBL" id="CM046395">
    <property type="protein sequence ID" value="KAI8543822.1"/>
    <property type="molecule type" value="Genomic_DNA"/>
</dbReference>
<sequence>MIAEMINNDQRQSGSIRLEDLSSRDAVLIRAIGEADRMVVSGLTDEGPPIQACGSAVAIGTDARHGQVVLVFIGNE</sequence>